<feature type="transmembrane region" description="Helical" evidence="8">
    <location>
        <begin position="266"/>
        <end position="284"/>
    </location>
</feature>
<sequence>MKKSAIFMAILAAVCYGISAPVSKILLGELSPIFMASLLYLGAGAGMLIVNLLRGKKSERKEAKITRTELPYVAGMIILDIGAPIFLMIGLSLTTSANASLMNNFEIVATAVIALVIFKEAIGKRMWMAIFLITVSSMILSVEDFSTFSFSIGSIFVLLACVCWGFENNCTRMLSLKDPFEIVIIKGFGSGFGSLLIAAASSEIIFHGAYIVCSLLLGFVSYGLSIFFYIRAQRELGAARTSAYYAASPFIGVFLSFVIFGQNLTLSFSVAAFIMAAGAYLAAFERHEHSHAHHELEHEHRHSHTDGHHTHIHDYPVEGEHSHPHIHEEMVHTHAHTPDLHHTHAH</sequence>
<dbReference type="RefSeq" id="WP_342757348.1">
    <property type="nucleotide sequence ID" value="NZ_CP146256.1"/>
</dbReference>
<proteinExistence type="inferred from homology"/>
<evidence type="ECO:0000256" key="6">
    <source>
        <dbReference type="ARBA" id="ARBA00023136"/>
    </source>
</evidence>
<feature type="domain" description="EamA" evidence="9">
    <location>
        <begin position="152"/>
        <end position="282"/>
    </location>
</feature>
<dbReference type="InterPro" id="IPR000620">
    <property type="entry name" value="EamA_dom"/>
</dbReference>
<dbReference type="InterPro" id="IPR051258">
    <property type="entry name" value="Diverse_Substrate_Transporter"/>
</dbReference>
<feature type="transmembrane region" description="Helical" evidence="8">
    <location>
        <begin position="73"/>
        <end position="93"/>
    </location>
</feature>
<dbReference type="SUPFAM" id="SSF103481">
    <property type="entry name" value="Multidrug resistance efflux transporter EmrE"/>
    <property type="match status" value="2"/>
</dbReference>
<dbReference type="PANTHER" id="PTHR42920:SF11">
    <property type="entry name" value="INNER MEMBRANE PROTEIN YTFF"/>
    <property type="match status" value="1"/>
</dbReference>
<dbReference type="Proteomes" id="UP001451571">
    <property type="component" value="Chromosome"/>
</dbReference>
<evidence type="ECO:0000313" key="10">
    <source>
        <dbReference type="EMBL" id="XAH73746.1"/>
    </source>
</evidence>
<evidence type="ECO:0000256" key="4">
    <source>
        <dbReference type="ARBA" id="ARBA00022692"/>
    </source>
</evidence>
<evidence type="ECO:0000256" key="7">
    <source>
        <dbReference type="SAM" id="MobiDB-lite"/>
    </source>
</evidence>
<reference evidence="10 11" key="1">
    <citation type="submission" date="2024-02" db="EMBL/GenBank/DDBJ databases">
        <title>Bacterial strain from lacustrine sediment.</title>
        <authorList>
            <person name="Petit C."/>
            <person name="Fadhlaoui K."/>
        </authorList>
    </citation>
    <scope>NUCLEOTIDE SEQUENCE [LARGE SCALE GENOMIC DNA]</scope>
    <source>
        <strain evidence="10 11">IPX-CK</strain>
    </source>
</reference>
<evidence type="ECO:0000256" key="2">
    <source>
        <dbReference type="ARBA" id="ARBA00007362"/>
    </source>
</evidence>
<gene>
    <name evidence="10" type="ORF">V6984_19940</name>
</gene>
<feature type="region of interest" description="Disordered" evidence="7">
    <location>
        <begin position="291"/>
        <end position="312"/>
    </location>
</feature>
<protein>
    <submittedName>
        <fullName evidence="10">DMT family transporter</fullName>
    </submittedName>
</protein>
<feature type="transmembrane region" description="Helical" evidence="8">
    <location>
        <begin position="33"/>
        <end position="53"/>
    </location>
</feature>
<keyword evidence="11" id="KW-1185">Reference proteome</keyword>
<keyword evidence="6 8" id="KW-0472">Membrane</keyword>
<evidence type="ECO:0000256" key="1">
    <source>
        <dbReference type="ARBA" id="ARBA00004651"/>
    </source>
</evidence>
<evidence type="ECO:0000256" key="3">
    <source>
        <dbReference type="ARBA" id="ARBA00022475"/>
    </source>
</evidence>
<evidence type="ECO:0000256" key="5">
    <source>
        <dbReference type="ARBA" id="ARBA00022989"/>
    </source>
</evidence>
<evidence type="ECO:0000256" key="8">
    <source>
        <dbReference type="SAM" id="Phobius"/>
    </source>
</evidence>
<dbReference type="EMBL" id="CP146256">
    <property type="protein sequence ID" value="XAH73746.1"/>
    <property type="molecule type" value="Genomic_DNA"/>
</dbReference>
<evidence type="ECO:0000259" key="9">
    <source>
        <dbReference type="Pfam" id="PF00892"/>
    </source>
</evidence>
<feature type="transmembrane region" description="Helical" evidence="8">
    <location>
        <begin position="242"/>
        <end position="260"/>
    </location>
</feature>
<comment type="similarity">
    <text evidence="2">Belongs to the EamA transporter family.</text>
</comment>
<dbReference type="Pfam" id="PF00892">
    <property type="entry name" value="EamA"/>
    <property type="match status" value="2"/>
</dbReference>
<keyword evidence="5 8" id="KW-1133">Transmembrane helix</keyword>
<comment type="subcellular location">
    <subcellularLocation>
        <location evidence="1">Cell membrane</location>
        <topology evidence="1">Multi-pass membrane protein</topology>
    </subcellularLocation>
</comment>
<dbReference type="InterPro" id="IPR037185">
    <property type="entry name" value="EmrE-like"/>
</dbReference>
<dbReference type="PANTHER" id="PTHR42920">
    <property type="entry name" value="OS03G0707200 PROTEIN-RELATED"/>
    <property type="match status" value="1"/>
</dbReference>
<keyword evidence="3" id="KW-1003">Cell membrane</keyword>
<feature type="transmembrane region" description="Helical" evidence="8">
    <location>
        <begin position="99"/>
        <end position="118"/>
    </location>
</feature>
<name>A0ABZ3EU91_9FIRM</name>
<feature type="transmembrane region" description="Helical" evidence="8">
    <location>
        <begin position="179"/>
        <end position="198"/>
    </location>
</feature>
<feature type="transmembrane region" description="Helical" evidence="8">
    <location>
        <begin position="125"/>
        <end position="142"/>
    </location>
</feature>
<accession>A0ABZ3EU91</accession>
<keyword evidence="4 8" id="KW-0812">Transmembrane</keyword>
<evidence type="ECO:0000313" key="11">
    <source>
        <dbReference type="Proteomes" id="UP001451571"/>
    </source>
</evidence>
<feature type="transmembrane region" description="Helical" evidence="8">
    <location>
        <begin position="148"/>
        <end position="167"/>
    </location>
</feature>
<organism evidence="10 11">
    <name type="scientific">Kineothrix sedimenti</name>
    <dbReference type="NCBI Taxonomy" id="3123317"/>
    <lineage>
        <taxon>Bacteria</taxon>
        <taxon>Bacillati</taxon>
        <taxon>Bacillota</taxon>
        <taxon>Clostridia</taxon>
        <taxon>Lachnospirales</taxon>
        <taxon>Lachnospiraceae</taxon>
        <taxon>Kineothrix</taxon>
    </lineage>
</organism>
<feature type="domain" description="EamA" evidence="9">
    <location>
        <begin position="4"/>
        <end position="141"/>
    </location>
</feature>
<feature type="transmembrane region" description="Helical" evidence="8">
    <location>
        <begin position="204"/>
        <end position="230"/>
    </location>
</feature>